<feature type="region of interest" description="Disordered" evidence="1">
    <location>
        <begin position="396"/>
        <end position="424"/>
    </location>
</feature>
<feature type="compositionally biased region" description="Basic and acidic residues" evidence="1">
    <location>
        <begin position="397"/>
        <end position="424"/>
    </location>
</feature>
<evidence type="ECO:0000259" key="2">
    <source>
        <dbReference type="Pfam" id="PF14550"/>
    </source>
</evidence>
<sequence length="472" mass="52231">MLMNCWNLRKEVRMSTKIAKSREITDAHISFISLVDKAANKHSFAIVKADDGKANFTTFGRIVKVDPESHYVTGVVYEPMAEDTQGDHMTAEEVQKAAYWYAKHRGDVDIQHSFEKFDGATEVESWITKNDEAIGDQQIKKGTWMATVEITDPDIFEKVQKGEITGFSMGGTGKYIESDDDDPAVEKAEKESVLAKLKKWLNGDTVEKGEVADRFNAGFVSKNLWEAWYALSDVLVDKYDPDTQTWGNEKDMAKVAEALQDFNDITTKLFSNQDSLPTIFKSADGEEPPIVKAGKAMSRKNRDQLKSITDSLSDFLKSFDDGDGDGDVPSGESEEIEVTKEEMQEVVKSAVQEAIKATGAAPETVKKEDQSTQAQEPETITKADVQAMIDEAIQKAMAEDPKKKKGQCAKDEDGEVQKADADKPVAEQIQDAIAKAMAPYLRQEGLPTNLNGADGEEVAKSQEEQCFLHGII</sequence>
<dbReference type="Pfam" id="PF14550">
    <property type="entry name" value="Peptidase_S78_2"/>
    <property type="match status" value="1"/>
</dbReference>
<gene>
    <name evidence="3" type="ORF">FYJ35_01020</name>
</gene>
<comment type="caution">
    <text evidence="3">The sequence shown here is derived from an EMBL/GenBank/DDBJ whole genome shotgun (WGS) entry which is preliminary data.</text>
</comment>
<evidence type="ECO:0000313" key="4">
    <source>
        <dbReference type="Proteomes" id="UP000481852"/>
    </source>
</evidence>
<dbReference type="AlphaFoldDB" id="A0A6L5X491"/>
<dbReference type="Proteomes" id="UP000481852">
    <property type="component" value="Unassembled WGS sequence"/>
</dbReference>
<name>A0A6L5X491_9FIRM</name>
<feature type="domain" description="Phage-like element PBSX protein XkdF" evidence="2">
    <location>
        <begin position="62"/>
        <end position="177"/>
    </location>
</feature>
<reference evidence="3 4" key="1">
    <citation type="submission" date="2019-08" db="EMBL/GenBank/DDBJ databases">
        <title>In-depth cultivation of the pig gut microbiome towards novel bacterial diversity and tailored functional studies.</title>
        <authorList>
            <person name="Wylensek D."/>
            <person name="Hitch T.C.A."/>
            <person name="Clavel T."/>
        </authorList>
    </citation>
    <scope>NUCLEOTIDE SEQUENCE [LARGE SCALE GENOMIC DNA]</scope>
    <source>
        <strain evidence="3 4">Oil+RF-744-WCA-WT-11</strain>
    </source>
</reference>
<feature type="region of interest" description="Disordered" evidence="1">
    <location>
        <begin position="358"/>
        <end position="377"/>
    </location>
</feature>
<evidence type="ECO:0000313" key="3">
    <source>
        <dbReference type="EMBL" id="MSS13644.1"/>
    </source>
</evidence>
<dbReference type="EMBL" id="VULZ01000001">
    <property type="protein sequence ID" value="MSS13644.1"/>
    <property type="molecule type" value="Genomic_DNA"/>
</dbReference>
<organism evidence="3 4">
    <name type="scientific">Porcincola intestinalis</name>
    <dbReference type="NCBI Taxonomy" id="2606632"/>
    <lineage>
        <taxon>Bacteria</taxon>
        <taxon>Bacillati</taxon>
        <taxon>Bacillota</taxon>
        <taxon>Clostridia</taxon>
        <taxon>Lachnospirales</taxon>
        <taxon>Lachnospiraceae</taxon>
        <taxon>Porcincola</taxon>
    </lineage>
</organism>
<protein>
    <recommendedName>
        <fullName evidence="2">Phage-like element PBSX protein XkdF domain-containing protein</fullName>
    </recommendedName>
</protein>
<accession>A0A6L5X491</accession>
<dbReference type="InterPro" id="IPR027924">
    <property type="entry name" value="XkdF"/>
</dbReference>
<evidence type="ECO:0000256" key="1">
    <source>
        <dbReference type="SAM" id="MobiDB-lite"/>
    </source>
</evidence>
<keyword evidence="4" id="KW-1185">Reference proteome</keyword>
<proteinExistence type="predicted"/>